<dbReference type="RefSeq" id="WP_181377312.1">
    <property type="nucleotide sequence ID" value="NZ_KM659092.1"/>
</dbReference>
<keyword evidence="1" id="KW-0812">Transmembrane</keyword>
<feature type="transmembrane region" description="Helical" evidence="1">
    <location>
        <begin position="86"/>
        <end position="113"/>
    </location>
</feature>
<evidence type="ECO:0000313" key="2">
    <source>
        <dbReference type="EMBL" id="AJW29978.1"/>
    </source>
</evidence>
<evidence type="ECO:0000256" key="1">
    <source>
        <dbReference type="SAM" id="Phobius"/>
    </source>
</evidence>
<keyword evidence="1" id="KW-0472">Membrane</keyword>
<dbReference type="AlphaFoldDB" id="A0A0D5A198"/>
<geneLocation type="plasmid" evidence="2">
    <name>pLM19O2</name>
</geneLocation>
<gene>
    <name evidence="2" type="ORF">pLM19O2_p33</name>
</gene>
<proteinExistence type="predicted"/>
<keyword evidence="1" id="KW-1133">Transmembrane helix</keyword>
<dbReference type="EMBL" id="KM659092">
    <property type="protein sequence ID" value="AJW29978.1"/>
    <property type="molecule type" value="Genomic_DNA"/>
</dbReference>
<organism evidence="2">
    <name type="scientific">Ochrobactrum sp. LM19</name>
    <dbReference type="NCBI Taxonomy" id="1449781"/>
    <lineage>
        <taxon>Bacteria</taxon>
        <taxon>Pseudomonadati</taxon>
        <taxon>Pseudomonadota</taxon>
        <taxon>Alphaproteobacteria</taxon>
        <taxon>Hyphomicrobiales</taxon>
        <taxon>Brucellaceae</taxon>
        <taxon>Brucella/Ochrobactrum group</taxon>
        <taxon>Ochrobactrum</taxon>
    </lineage>
</organism>
<evidence type="ECO:0008006" key="3">
    <source>
        <dbReference type="Google" id="ProtNLM"/>
    </source>
</evidence>
<keyword evidence="2" id="KW-0614">Plasmid</keyword>
<name>A0A0D5A198_9HYPH</name>
<feature type="transmembrane region" description="Helical" evidence="1">
    <location>
        <begin position="41"/>
        <end position="66"/>
    </location>
</feature>
<accession>A0A0D5A198</accession>
<reference evidence="2" key="1">
    <citation type="submission" date="2014-09" db="EMBL/GenBank/DDBJ databases">
        <title>The mobilome of the heavy metals and metalloids hypertolerant bacteria from the Lubin copper mine (Poland).</title>
        <authorList>
            <person name="Dziewit L."/>
            <person name="Bartosik D."/>
        </authorList>
    </citation>
    <scope>NUCLEOTIDE SEQUENCE</scope>
    <source>
        <plasmid evidence="2">pLM19O2</plasmid>
    </source>
</reference>
<sequence length="130" mass="15064">MVKRMRDMSMEKWLDPKYVDTRPDEVYVNGRRYVADEGGGALGILLIPLIFLFSSQSFLAYLYKIFSDPITHVYDVGVVLVICGPIAVWAIYTLVMMAYNLVYLTIWAVWTLFTKGPVTLWRHIIQDIHE</sequence>
<protein>
    <recommendedName>
        <fullName evidence="3">Transmembrane protein</fullName>
    </recommendedName>
</protein>